<keyword evidence="2" id="KW-1185">Reference proteome</keyword>
<evidence type="ECO:0000313" key="1">
    <source>
        <dbReference type="EMBL" id="KAJ9115718.1"/>
    </source>
</evidence>
<protein>
    <submittedName>
        <fullName evidence="1">Uncharacterized protein</fullName>
    </submittedName>
</protein>
<evidence type="ECO:0000313" key="2">
    <source>
        <dbReference type="Proteomes" id="UP001230649"/>
    </source>
</evidence>
<sequence>MTILKGVVSKCGVMNKTVTVTELTRHKKYLVHDEAEKAKLSDHVTIKLGKPMSKRKSFHLLSVDSLDKTIPTDLSQSPEHVAHTSAASIPSSQAVHKALMEQREKREKEALAKLGVKV</sequence>
<gene>
    <name evidence="1" type="ORF">QFC20_001045</name>
</gene>
<reference evidence="1" key="1">
    <citation type="submission" date="2023-04" db="EMBL/GenBank/DDBJ databases">
        <title>Draft Genome sequencing of Naganishia species isolated from polar environments using Oxford Nanopore Technology.</title>
        <authorList>
            <person name="Leo P."/>
            <person name="Venkateswaran K."/>
        </authorList>
    </citation>
    <scope>NUCLEOTIDE SEQUENCE</scope>
    <source>
        <strain evidence="1">MNA-CCFEE 5262</strain>
    </source>
</reference>
<organism evidence="1 2">
    <name type="scientific">Naganishia adeliensis</name>
    <dbReference type="NCBI Taxonomy" id="92952"/>
    <lineage>
        <taxon>Eukaryota</taxon>
        <taxon>Fungi</taxon>
        <taxon>Dikarya</taxon>
        <taxon>Basidiomycota</taxon>
        <taxon>Agaricomycotina</taxon>
        <taxon>Tremellomycetes</taxon>
        <taxon>Filobasidiales</taxon>
        <taxon>Filobasidiaceae</taxon>
        <taxon>Naganishia</taxon>
    </lineage>
</organism>
<dbReference type="EMBL" id="JASBWS010000005">
    <property type="protein sequence ID" value="KAJ9115718.1"/>
    <property type="molecule type" value="Genomic_DNA"/>
</dbReference>
<name>A0ACC2WVC5_9TREE</name>
<dbReference type="Proteomes" id="UP001230649">
    <property type="component" value="Unassembled WGS sequence"/>
</dbReference>
<proteinExistence type="predicted"/>
<comment type="caution">
    <text evidence="1">The sequence shown here is derived from an EMBL/GenBank/DDBJ whole genome shotgun (WGS) entry which is preliminary data.</text>
</comment>
<accession>A0ACC2WVC5</accession>